<name>T0RW53_SAPDV</name>
<dbReference type="PANTHER" id="PTHR34204:SF2">
    <property type="entry name" value="RNA-BINDING ASCH DOMAIN PROTEIN"/>
    <property type="match status" value="1"/>
</dbReference>
<dbReference type="PANTHER" id="PTHR34204">
    <property type="entry name" value="RNA-BINDING ASCH DOMAIN PROTEIN"/>
    <property type="match status" value="1"/>
</dbReference>
<keyword evidence="2" id="KW-1185">Reference proteome</keyword>
<reference evidence="1 2" key="1">
    <citation type="submission" date="2012-04" db="EMBL/GenBank/DDBJ databases">
        <title>The Genome Sequence of Saprolegnia declina VS20.</title>
        <authorList>
            <consortium name="The Broad Institute Genome Sequencing Platform"/>
            <person name="Russ C."/>
            <person name="Nusbaum C."/>
            <person name="Tyler B."/>
            <person name="van West P."/>
            <person name="Dieguez-Uribeondo J."/>
            <person name="de Bruijn I."/>
            <person name="Tripathy S."/>
            <person name="Jiang R."/>
            <person name="Young S.K."/>
            <person name="Zeng Q."/>
            <person name="Gargeya S."/>
            <person name="Fitzgerald M."/>
            <person name="Haas B."/>
            <person name="Abouelleil A."/>
            <person name="Alvarado L."/>
            <person name="Arachchi H.M."/>
            <person name="Berlin A."/>
            <person name="Chapman S.B."/>
            <person name="Goldberg J."/>
            <person name="Griggs A."/>
            <person name="Gujja S."/>
            <person name="Hansen M."/>
            <person name="Howarth C."/>
            <person name="Imamovic A."/>
            <person name="Larimer J."/>
            <person name="McCowen C."/>
            <person name="Montmayeur A."/>
            <person name="Murphy C."/>
            <person name="Neiman D."/>
            <person name="Pearson M."/>
            <person name="Priest M."/>
            <person name="Roberts A."/>
            <person name="Saif S."/>
            <person name="Shea T."/>
            <person name="Sisk P."/>
            <person name="Sykes S."/>
            <person name="Wortman J."/>
            <person name="Nusbaum C."/>
            <person name="Birren B."/>
        </authorList>
    </citation>
    <scope>NUCLEOTIDE SEQUENCE [LARGE SCALE GENOMIC DNA]</scope>
    <source>
        <strain evidence="1 2">VS20</strain>
    </source>
</reference>
<dbReference type="AlphaFoldDB" id="T0RW53"/>
<dbReference type="eggNOG" id="ENOG502QW79">
    <property type="taxonomic scope" value="Eukaryota"/>
</dbReference>
<sequence length="276" mass="29887">MAAPLEAIVAAYFAPDRLLPETWARLLSLTPSAATSFCQQLVTDNDADGPNPTRLPPLSYVGMWPNAYYKLLARCLWVWQTTGVCPVLTQLPPPVDGVVEDTGPRDRLATIPLAIVEDLGTTTRMDAFVVAIGGARGIVTLLGVRCTAGSQVLVPPTAAVCMDAFNRKHGDANSKSKLTIGGRQWTKHAQRSLDGWWGVNKGSEAQKNALGEAKVRDIMASMVWMNTHGLPNGPIVLEIRQKDGYGARWGCVDGDVHFRGFVEPYMADGHAVGWVH</sequence>
<dbReference type="Proteomes" id="UP000030762">
    <property type="component" value="Unassembled WGS sequence"/>
</dbReference>
<dbReference type="EMBL" id="JH767154">
    <property type="protein sequence ID" value="EQC34537.1"/>
    <property type="molecule type" value="Genomic_DNA"/>
</dbReference>
<evidence type="ECO:0000313" key="1">
    <source>
        <dbReference type="EMBL" id="EQC34537.1"/>
    </source>
</evidence>
<protein>
    <submittedName>
        <fullName evidence="1">Uncharacterized protein</fullName>
    </submittedName>
</protein>
<proteinExistence type="predicted"/>
<dbReference type="InParanoid" id="T0RW53"/>
<evidence type="ECO:0000313" key="2">
    <source>
        <dbReference type="Proteomes" id="UP000030762"/>
    </source>
</evidence>
<accession>T0RW53</accession>
<organism evidence="1 2">
    <name type="scientific">Saprolegnia diclina (strain VS20)</name>
    <dbReference type="NCBI Taxonomy" id="1156394"/>
    <lineage>
        <taxon>Eukaryota</taxon>
        <taxon>Sar</taxon>
        <taxon>Stramenopiles</taxon>
        <taxon>Oomycota</taxon>
        <taxon>Saprolegniomycetes</taxon>
        <taxon>Saprolegniales</taxon>
        <taxon>Saprolegniaceae</taxon>
        <taxon>Saprolegnia</taxon>
    </lineage>
</organism>
<dbReference type="OrthoDB" id="112749at2759"/>
<dbReference type="VEuPathDB" id="FungiDB:SDRG_07864"/>
<dbReference type="RefSeq" id="XP_008611943.1">
    <property type="nucleotide sequence ID" value="XM_008613721.1"/>
</dbReference>
<dbReference type="GeneID" id="19948591"/>
<gene>
    <name evidence="1" type="ORF">SDRG_07864</name>
</gene>